<dbReference type="SUPFAM" id="SSF56399">
    <property type="entry name" value="ADP-ribosylation"/>
    <property type="match status" value="1"/>
</dbReference>
<evidence type="ECO:0000313" key="5">
    <source>
        <dbReference type="EMBL" id="CAF1206058.1"/>
    </source>
</evidence>
<evidence type="ECO:0000259" key="3">
    <source>
        <dbReference type="PROSITE" id="PS50105"/>
    </source>
</evidence>
<evidence type="ECO:0000256" key="2">
    <source>
        <dbReference type="SAM" id="MobiDB-lite"/>
    </source>
</evidence>
<dbReference type="GO" id="GO:0003950">
    <property type="term" value="F:NAD+ poly-ADP-ribosyltransferase activity"/>
    <property type="evidence" value="ECO:0007669"/>
    <property type="project" value="InterPro"/>
</dbReference>
<dbReference type="Gene3D" id="1.10.150.50">
    <property type="entry name" value="Transcription Factor, Ets-1"/>
    <property type="match status" value="1"/>
</dbReference>
<dbReference type="InterPro" id="IPR001660">
    <property type="entry name" value="SAM"/>
</dbReference>
<dbReference type="Proteomes" id="UP000681722">
    <property type="component" value="Unassembled WGS sequence"/>
</dbReference>
<name>A0A814WVG8_9BILA</name>
<dbReference type="Pfam" id="PF07647">
    <property type="entry name" value="SAM_2"/>
    <property type="match status" value="1"/>
</dbReference>
<reference evidence="5" key="1">
    <citation type="submission" date="2021-02" db="EMBL/GenBank/DDBJ databases">
        <authorList>
            <person name="Nowell W R."/>
        </authorList>
    </citation>
    <scope>NUCLEOTIDE SEQUENCE</scope>
</reference>
<protein>
    <recommendedName>
        <fullName evidence="3">SAM domain-containing protein</fullName>
    </recommendedName>
</protein>
<dbReference type="PANTHER" id="PTHR20843">
    <property type="entry name" value="STERILE ALPHA MOTIF DOMAIN CONTAINING PROTEIN 10"/>
    <property type="match status" value="1"/>
</dbReference>
<dbReference type="PROSITE" id="PS50105">
    <property type="entry name" value="SAM_DOMAIN"/>
    <property type="match status" value="1"/>
</dbReference>
<dbReference type="OrthoDB" id="434324at2759"/>
<dbReference type="EMBL" id="CAJOBA010005893">
    <property type="protein sequence ID" value="CAF3757377.1"/>
    <property type="molecule type" value="Genomic_DNA"/>
</dbReference>
<feature type="domain" description="SAM" evidence="3">
    <location>
        <begin position="431"/>
        <end position="495"/>
    </location>
</feature>
<dbReference type="GO" id="GO:0007169">
    <property type="term" value="P:cell surface receptor protein tyrosine kinase signaling pathway"/>
    <property type="evidence" value="ECO:0007669"/>
    <property type="project" value="TreeGrafter"/>
</dbReference>
<evidence type="ECO:0000256" key="1">
    <source>
        <dbReference type="SAM" id="Coils"/>
    </source>
</evidence>
<keyword evidence="8" id="KW-1185">Reference proteome</keyword>
<feature type="region of interest" description="Disordered" evidence="2">
    <location>
        <begin position="389"/>
        <end position="413"/>
    </location>
</feature>
<evidence type="ECO:0000313" key="6">
    <source>
        <dbReference type="EMBL" id="CAF3757377.1"/>
    </source>
</evidence>
<feature type="compositionally biased region" description="Polar residues" evidence="2">
    <location>
        <begin position="397"/>
        <end position="411"/>
    </location>
</feature>
<sequence length="769" mass="88234">MISTIEVNASEKTETEDEGYQLQELNNQFANVVDLSKSYAAQNHKLQAELLVKWHSPYDTDEIEKPYVESLALLRKQLNDVTRDKILAELRIKRAEYEANINQHFIEFERDLLSRAHVEEKSHSKPKSPDVVQQYTRIISEIMQSRRDIILLHKERNLLLDELDNAIMLRIIAEIGVRSMEEEIGFLSAVWDIERQDIITSINMRISTAAQCVKLISSRVPKVMKMVVSDIKSSIQVISERFYRSTDELYKKITECSEENHVSPKAIDFRNKGAHQDSKAQSRDTDQVVYLEKRNCDLAARVEQLENELANIRKENASQTVSHDTDVEAQMLSINDLLMNISAALSQKASTTFELIIYKSLSKATLNSDIMFTVKNMKCGIDSLGDTSVEEDKQEIESNSNQQEMSSTPQVEESAVYNAKPKELSAPCIDWDVNKVCTWLRNHLTYEPPVEIFQTYDVGGRILLNLTDETLRQMGVTSNLVRKQLLTLIKSLQYGNGTLLNQNPYYDQFNGDFTPPIPMSELTESTYNNVLSCQITEKHHFALITRIKNWLGTLSVGYEIDRIEMVFNPARYRMFLGHLQLVETRLNQLAFQPLLSMEDSQQERRKVLEQLNKLCSEVTHNRQVKMCRVWHGCSRQTLQYLLSDGFATLGALDEGWYGKAMYFTSSAKYATRYSGRHGCLLLCYVLILNPFPVVASDAPHYVAPSEFRFYGRGNYKNYQCHYIPVSPLGHELMLDYRPPRTGGCDDALYDELAVFQEAAILPQFVVHLK</sequence>
<dbReference type="AlphaFoldDB" id="A0A814WVG8"/>
<dbReference type="SUPFAM" id="SSF47769">
    <property type="entry name" value="SAM/Pointed domain"/>
    <property type="match status" value="1"/>
</dbReference>
<dbReference type="EMBL" id="CAJNOQ010008764">
    <property type="protein sequence ID" value="CAF1206058.1"/>
    <property type="molecule type" value="Genomic_DNA"/>
</dbReference>
<dbReference type="GO" id="GO:0009898">
    <property type="term" value="C:cytoplasmic side of plasma membrane"/>
    <property type="evidence" value="ECO:0007669"/>
    <property type="project" value="TreeGrafter"/>
</dbReference>
<dbReference type="EMBL" id="CAJOBC010008765">
    <property type="protein sequence ID" value="CAF3970353.1"/>
    <property type="molecule type" value="Genomic_DNA"/>
</dbReference>
<dbReference type="Proteomes" id="UP000663829">
    <property type="component" value="Unassembled WGS sequence"/>
</dbReference>
<evidence type="ECO:0000313" key="8">
    <source>
        <dbReference type="Proteomes" id="UP000663829"/>
    </source>
</evidence>
<proteinExistence type="predicted"/>
<dbReference type="Proteomes" id="UP000682733">
    <property type="component" value="Unassembled WGS sequence"/>
</dbReference>
<dbReference type="InterPro" id="IPR013761">
    <property type="entry name" value="SAM/pointed_sf"/>
</dbReference>
<dbReference type="InterPro" id="IPR012317">
    <property type="entry name" value="Poly(ADP-ribose)pol_cat_dom"/>
</dbReference>
<gene>
    <name evidence="5" type="ORF">GPM918_LOCUS23970</name>
    <name evidence="4" type="ORF">OVA965_LOCUS13884</name>
    <name evidence="7" type="ORF">SRO942_LOCUS23969</name>
    <name evidence="6" type="ORF">TMI583_LOCUS13887</name>
</gene>
<dbReference type="EMBL" id="CAJNOK010005886">
    <property type="protein sequence ID" value="CAF0987108.1"/>
    <property type="molecule type" value="Genomic_DNA"/>
</dbReference>
<evidence type="ECO:0000313" key="4">
    <source>
        <dbReference type="EMBL" id="CAF0987108.1"/>
    </source>
</evidence>
<dbReference type="Proteomes" id="UP000677228">
    <property type="component" value="Unassembled WGS sequence"/>
</dbReference>
<feature type="coiled-coil region" evidence="1">
    <location>
        <begin position="295"/>
        <end position="322"/>
    </location>
</feature>
<dbReference type="InterPro" id="IPR052268">
    <property type="entry name" value="SAM_domain-containing_protein"/>
</dbReference>
<evidence type="ECO:0000313" key="7">
    <source>
        <dbReference type="EMBL" id="CAF3970353.1"/>
    </source>
</evidence>
<comment type="caution">
    <text evidence="5">The sequence shown here is derived from an EMBL/GenBank/DDBJ whole genome shotgun (WGS) entry which is preliminary data.</text>
</comment>
<dbReference type="Pfam" id="PF00644">
    <property type="entry name" value="PARP"/>
    <property type="match status" value="1"/>
</dbReference>
<organism evidence="5 8">
    <name type="scientific">Didymodactylos carnosus</name>
    <dbReference type="NCBI Taxonomy" id="1234261"/>
    <lineage>
        <taxon>Eukaryota</taxon>
        <taxon>Metazoa</taxon>
        <taxon>Spiralia</taxon>
        <taxon>Gnathifera</taxon>
        <taxon>Rotifera</taxon>
        <taxon>Eurotatoria</taxon>
        <taxon>Bdelloidea</taxon>
        <taxon>Philodinida</taxon>
        <taxon>Philodinidae</taxon>
        <taxon>Didymodactylos</taxon>
    </lineage>
</organism>
<accession>A0A814WVG8</accession>
<dbReference type="PANTHER" id="PTHR20843:SF0">
    <property type="entry name" value="PROTEIN AVEUGLE"/>
    <property type="match status" value="1"/>
</dbReference>
<dbReference type="SMART" id="SM00454">
    <property type="entry name" value="SAM"/>
    <property type="match status" value="1"/>
</dbReference>
<keyword evidence="1" id="KW-0175">Coiled coil</keyword>
<dbReference type="Gene3D" id="3.90.228.10">
    <property type="match status" value="1"/>
</dbReference>